<dbReference type="EMBL" id="CP034433">
    <property type="protein sequence ID" value="AZN35318.1"/>
    <property type="molecule type" value="Genomic_DNA"/>
</dbReference>
<dbReference type="Pfam" id="PF03886">
    <property type="entry name" value="ABC_trans_aux"/>
    <property type="match status" value="1"/>
</dbReference>
<dbReference type="KEGG" id="iod:EJO50_01725"/>
<organism evidence="3 4">
    <name type="scientific">Iodobacter ciconiae</name>
    <dbReference type="NCBI Taxonomy" id="2496266"/>
    <lineage>
        <taxon>Bacteria</taxon>
        <taxon>Pseudomonadati</taxon>
        <taxon>Pseudomonadota</taxon>
        <taxon>Betaproteobacteria</taxon>
        <taxon>Neisseriales</taxon>
        <taxon>Chitinibacteraceae</taxon>
        <taxon>Iodobacter</taxon>
    </lineage>
</organism>
<feature type="chain" id="PRO_5019452697" description="ABC-type transport auxiliary lipoprotein component domain-containing protein" evidence="1">
    <location>
        <begin position="22"/>
        <end position="185"/>
    </location>
</feature>
<proteinExistence type="predicted"/>
<dbReference type="RefSeq" id="WP_125971290.1">
    <property type="nucleotide sequence ID" value="NZ_CP034433.1"/>
</dbReference>
<evidence type="ECO:0000313" key="4">
    <source>
        <dbReference type="Proteomes" id="UP000282438"/>
    </source>
</evidence>
<dbReference type="PROSITE" id="PS51257">
    <property type="entry name" value="PROKAR_LIPOPROTEIN"/>
    <property type="match status" value="1"/>
</dbReference>
<name>A0A3S8ZPB8_9NEIS</name>
<dbReference type="Gene3D" id="3.40.50.10610">
    <property type="entry name" value="ABC-type transport auxiliary lipoprotein component"/>
    <property type="match status" value="1"/>
</dbReference>
<feature type="signal peptide" evidence="1">
    <location>
        <begin position="1"/>
        <end position="21"/>
    </location>
</feature>
<sequence length="185" mass="20520">MKRRSALLGLCLLLSACSSMPVTRYYRLPDVAVQQTAARAERPVVQIDIRLADFLSAGGIAYQQGEVGITLAQQNLWAERLQEGIKRVLVARMQQYQPARLWLGSLPDTRVSTLSLEMNQFNGRDDGKAVLAGRWYLRNAEQKLIVQSSFQLEVAQQGAGYEALVLALGEGLDQLSQNISKELSL</sequence>
<dbReference type="Proteomes" id="UP000282438">
    <property type="component" value="Chromosome"/>
</dbReference>
<reference evidence="3 4" key="1">
    <citation type="submission" date="2018-12" db="EMBL/GenBank/DDBJ databases">
        <title>Complete genome sequence of Iodobacter sp. H11R3.</title>
        <authorList>
            <person name="Bae J.-W."/>
        </authorList>
    </citation>
    <scope>NUCLEOTIDE SEQUENCE [LARGE SCALE GENOMIC DNA]</scope>
    <source>
        <strain evidence="3 4">H11R3</strain>
    </source>
</reference>
<dbReference type="AlphaFoldDB" id="A0A3S8ZPB8"/>
<dbReference type="OrthoDB" id="8536577at2"/>
<evidence type="ECO:0000313" key="3">
    <source>
        <dbReference type="EMBL" id="AZN35318.1"/>
    </source>
</evidence>
<dbReference type="SUPFAM" id="SSF159594">
    <property type="entry name" value="XCC0632-like"/>
    <property type="match status" value="1"/>
</dbReference>
<dbReference type="InterPro" id="IPR005586">
    <property type="entry name" value="ABC_trans_aux"/>
</dbReference>
<gene>
    <name evidence="3" type="ORF">EJO50_01725</name>
</gene>
<protein>
    <recommendedName>
        <fullName evidence="2">ABC-type transport auxiliary lipoprotein component domain-containing protein</fullName>
    </recommendedName>
</protein>
<evidence type="ECO:0000259" key="2">
    <source>
        <dbReference type="Pfam" id="PF03886"/>
    </source>
</evidence>
<accession>A0A3S8ZPB8</accession>
<keyword evidence="4" id="KW-1185">Reference proteome</keyword>
<feature type="domain" description="ABC-type transport auxiliary lipoprotein component" evidence="2">
    <location>
        <begin position="26"/>
        <end position="179"/>
    </location>
</feature>
<evidence type="ECO:0000256" key="1">
    <source>
        <dbReference type="SAM" id="SignalP"/>
    </source>
</evidence>
<keyword evidence="1" id="KW-0732">Signal</keyword>